<evidence type="ECO:0000313" key="7">
    <source>
        <dbReference type="Proteomes" id="UP000194501"/>
    </source>
</evidence>
<organism evidence="4 8">
    <name type="scientific">Shigella sonnei</name>
    <dbReference type="NCBI Taxonomy" id="624"/>
    <lineage>
        <taxon>Bacteria</taxon>
        <taxon>Pseudomonadati</taxon>
        <taxon>Pseudomonadota</taxon>
        <taxon>Gammaproteobacteria</taxon>
        <taxon>Enterobacterales</taxon>
        <taxon>Enterobacteriaceae</taxon>
        <taxon>Shigella</taxon>
    </lineage>
</organism>
<evidence type="ECO:0000313" key="6">
    <source>
        <dbReference type="Proteomes" id="UP000187717"/>
    </source>
</evidence>
<reference evidence="2 5" key="1">
    <citation type="submission" date="2015-07" db="EMBL/GenBank/DDBJ databases">
        <authorList>
            <consortium name="Pathogen Informatics"/>
        </authorList>
    </citation>
    <scope>NUCLEOTIDE SEQUENCE [LARGE SCALE GENOMIC DNA]</scope>
    <source>
        <strain evidence="2 5">20352044</strain>
        <strain evidence="3 6">3626STDY6095480</strain>
    </source>
</reference>
<gene>
    <name evidence="1" type="ORF">BZ172_29920</name>
    <name evidence="2" type="ORF">ERS428554_04421</name>
    <name evidence="3" type="ORF">SAMEA3356023_04262</name>
    <name evidence="4" type="ORF">SAMEA3710766_04152</name>
</gene>
<dbReference type="Proteomes" id="UP000251393">
    <property type="component" value="Unassembled WGS sequence"/>
</dbReference>
<dbReference type="EMBL" id="CP019696">
    <property type="protein sequence ID" value="ARS09187.1"/>
    <property type="molecule type" value="Genomic_DNA"/>
</dbReference>
<dbReference type="STRING" id="216599.GCA_000283715_05126"/>
<evidence type="ECO:0000313" key="2">
    <source>
        <dbReference type="EMBL" id="CSL05572.1"/>
    </source>
</evidence>
<evidence type="ECO:0000313" key="4">
    <source>
        <dbReference type="EMBL" id="SRR27007.1"/>
    </source>
</evidence>
<dbReference type="EMBL" id="CWXZ01000201">
    <property type="protein sequence ID" value="CSL05572.1"/>
    <property type="molecule type" value="Genomic_DNA"/>
</dbReference>
<dbReference type="RefSeq" id="WP_001046939.1">
    <property type="nucleotide sequence ID" value="NZ_CATNNN010000208.1"/>
</dbReference>
<sequence length="288" mass="32421">MNLDGVRPYCRIVNKKNESISDIAFAHIIKRVKNSSCTHPKAALVFLGEKGFCDSNDVLSIMGQQIPRVFKNKMLYDYVFKNEKSKNDFLKMAESWLPQSEPIVINNDDDALNAAAYFSVKKAKIKTVNDTDFKEYNKVYILGHGSPGSHQLGLGSELIDVQTIISRMKDCGILNVKDIRFTSCGSADKVAPKNFNNAPAESLSCILNSLPFFKEKESLLEQIKKHLENDESLSDGLKISGYHGYGVHYGQELFPYSHYRSTSIPADPEHTVKRSSQKKTFIINKELD</sequence>
<evidence type="ECO:0000313" key="8">
    <source>
        <dbReference type="Proteomes" id="UP000251393"/>
    </source>
</evidence>
<protein>
    <submittedName>
        <fullName evidence="4">OspB</fullName>
    </submittedName>
</protein>
<reference evidence="1 7" key="2">
    <citation type="submission" date="2017-02" db="EMBL/GenBank/DDBJ databases">
        <authorList>
            <person name="Svab D."/>
            <person name="Balint B."/>
            <person name="Maroti G."/>
            <person name="Vasarhelyi B."/>
            <person name="Horvath B."/>
            <person name="Toth I."/>
        </authorList>
    </citation>
    <scope>NUCLEOTIDE SEQUENCE [LARGE SCALE GENOMIC DNA]</scope>
    <source>
        <strain evidence="1">75/02</strain>
        <plasmid evidence="1">pInv_75_02_1</plasmid>
        <plasmid evidence="7">pinv_75_02_1</plasmid>
    </source>
</reference>
<dbReference type="OMA" id="CHSADIY"/>
<dbReference type="EMBL" id="UDYI01000176">
    <property type="protein sequence ID" value="SRR27007.1"/>
    <property type="molecule type" value="Genomic_DNA"/>
</dbReference>
<name>A0A0I3EQV3_SHISO</name>
<dbReference type="Proteomes" id="UP000187717">
    <property type="component" value="Unassembled WGS sequence"/>
</dbReference>
<geneLocation type="plasmid" evidence="1">
    <name>pInv_75_02_1</name>
</geneLocation>
<dbReference type="AlphaFoldDB" id="A0A0I3EQV3"/>
<accession>A0A0I3EQV3</accession>
<geneLocation type="plasmid" evidence="7">
    <name>pinv_75_02_1</name>
</geneLocation>
<evidence type="ECO:0000313" key="3">
    <source>
        <dbReference type="EMBL" id="SJE49194.1"/>
    </source>
</evidence>
<keyword evidence="1" id="KW-0614">Plasmid</keyword>
<evidence type="ECO:0000313" key="5">
    <source>
        <dbReference type="Proteomes" id="UP000045991"/>
    </source>
</evidence>
<proteinExistence type="predicted"/>
<dbReference type="Proteomes" id="UP000194501">
    <property type="component" value="Plasmid pInv_75_02_1"/>
</dbReference>
<dbReference type="EMBL" id="FTXV01000189">
    <property type="protein sequence ID" value="SJE49194.1"/>
    <property type="molecule type" value="Genomic_DNA"/>
</dbReference>
<dbReference type="Proteomes" id="UP000045991">
    <property type="component" value="Unassembled WGS sequence"/>
</dbReference>
<reference evidence="4 8" key="3">
    <citation type="submission" date="2018-06" db="EMBL/GenBank/DDBJ databases">
        <authorList>
            <consortium name="Pathogen Informatics"/>
            <person name="Doyle S."/>
        </authorList>
    </citation>
    <scope>NUCLEOTIDE SEQUENCE [LARGE SCALE GENOMIC DNA]</scope>
    <source>
        <strain evidence="4 8">4028STDY6275292</strain>
    </source>
</reference>
<evidence type="ECO:0000313" key="1">
    <source>
        <dbReference type="EMBL" id="ARS09187.1"/>
    </source>
</evidence>